<dbReference type="InterPro" id="IPR022890">
    <property type="entry name" value="Fd--NADP_Rdtase_type_2"/>
</dbReference>
<dbReference type="Gene3D" id="3.50.50.60">
    <property type="entry name" value="FAD/NAD(P)-binding domain"/>
    <property type="match status" value="2"/>
</dbReference>
<reference evidence="8" key="1">
    <citation type="journal article" date="2014" name="Genome Announc.">
        <title>Draft Genome Sequence of Mycobacterium triplex DSM 44626.</title>
        <authorList>
            <person name="Sassi M."/>
            <person name="Croce O."/>
            <person name="Robert C."/>
            <person name="Raoult D."/>
            <person name="Drancourt M."/>
        </authorList>
    </citation>
    <scope>NUCLEOTIDE SEQUENCE [LARGE SCALE GENOMIC DNA]</scope>
    <source>
        <strain evidence="8">DSM 44626</strain>
    </source>
</reference>
<dbReference type="GO" id="GO:0050660">
    <property type="term" value="F:flavin adenine dinucleotide binding"/>
    <property type="evidence" value="ECO:0007669"/>
    <property type="project" value="UniProtKB-UniRule"/>
</dbReference>
<dbReference type="PANTHER" id="PTHR48105">
    <property type="entry name" value="THIOREDOXIN REDUCTASE 1-RELATED-RELATED"/>
    <property type="match status" value="1"/>
</dbReference>
<dbReference type="InterPro" id="IPR036188">
    <property type="entry name" value="FAD/NAD-bd_sf"/>
</dbReference>
<dbReference type="OrthoDB" id="9806179at2"/>
<keyword evidence="4 6" id="KW-0560">Oxidoreductase</keyword>
<dbReference type="PRINTS" id="PR00368">
    <property type="entry name" value="FADPNR"/>
</dbReference>
<evidence type="ECO:0000256" key="1">
    <source>
        <dbReference type="ARBA" id="ARBA00022630"/>
    </source>
</evidence>
<reference evidence="9 10" key="3">
    <citation type="submission" date="2016-01" db="EMBL/GenBank/DDBJ databases">
        <title>The new phylogeny of the genus Mycobacterium.</title>
        <authorList>
            <person name="Tarcisio F."/>
            <person name="Conor M."/>
            <person name="Antonella G."/>
            <person name="Elisabetta G."/>
            <person name="Giulia F.S."/>
            <person name="Sara T."/>
            <person name="Anna F."/>
            <person name="Clotilde B."/>
            <person name="Roberto B."/>
            <person name="Veronica D.S."/>
            <person name="Fabio R."/>
            <person name="Monica P."/>
            <person name="Olivier J."/>
            <person name="Enrico T."/>
            <person name="Nicola S."/>
        </authorList>
    </citation>
    <scope>NUCLEOTIDE SEQUENCE [LARGE SCALE GENOMIC DNA]</scope>
    <source>
        <strain evidence="9 10">DSM 44626</strain>
    </source>
</reference>
<dbReference type="Proteomes" id="UP000193710">
    <property type="component" value="Unassembled WGS sequence"/>
</dbReference>
<keyword evidence="10" id="KW-1185">Reference proteome</keyword>
<dbReference type="EMBL" id="HG964447">
    <property type="protein sequence ID" value="CDO91560.1"/>
    <property type="molecule type" value="Genomic_DNA"/>
</dbReference>
<dbReference type="GO" id="GO:0004324">
    <property type="term" value="F:ferredoxin-NADP+ reductase activity"/>
    <property type="evidence" value="ECO:0007669"/>
    <property type="project" value="UniProtKB-UniRule"/>
</dbReference>
<feature type="domain" description="FAD/NAD(P)-binding" evidence="7">
    <location>
        <begin position="13"/>
        <end position="305"/>
    </location>
</feature>
<evidence type="ECO:0000313" key="8">
    <source>
        <dbReference type="EMBL" id="CDO91560.1"/>
    </source>
</evidence>
<keyword evidence="1 6" id="KW-0285">Flavoprotein</keyword>
<dbReference type="STRING" id="47839.BN973_05969"/>
<comment type="catalytic activity">
    <reaction evidence="6">
        <text>2 reduced [2Fe-2S]-[ferredoxin] + NADP(+) + H(+) = 2 oxidized [2Fe-2S]-[ferredoxin] + NADPH</text>
        <dbReference type="Rhea" id="RHEA:20125"/>
        <dbReference type="Rhea" id="RHEA-COMP:10000"/>
        <dbReference type="Rhea" id="RHEA-COMP:10001"/>
        <dbReference type="ChEBI" id="CHEBI:15378"/>
        <dbReference type="ChEBI" id="CHEBI:33737"/>
        <dbReference type="ChEBI" id="CHEBI:33738"/>
        <dbReference type="ChEBI" id="CHEBI:57783"/>
        <dbReference type="ChEBI" id="CHEBI:58349"/>
        <dbReference type="EC" id="1.18.1.2"/>
    </reaction>
</comment>
<dbReference type="eggNOG" id="COG0492">
    <property type="taxonomic scope" value="Bacteria"/>
</dbReference>
<organism evidence="8">
    <name type="scientific">Mycobacterium triplex</name>
    <dbReference type="NCBI Taxonomy" id="47839"/>
    <lineage>
        <taxon>Bacteria</taxon>
        <taxon>Bacillati</taxon>
        <taxon>Actinomycetota</taxon>
        <taxon>Actinomycetes</taxon>
        <taxon>Mycobacteriales</taxon>
        <taxon>Mycobacteriaceae</taxon>
        <taxon>Mycobacterium</taxon>
        <taxon>Mycobacterium simiae complex</taxon>
    </lineage>
</organism>
<dbReference type="HOGENOM" id="CLU_031864_5_5_11"/>
<comment type="cofactor">
    <cofactor evidence="6">
        <name>FAD</name>
        <dbReference type="ChEBI" id="CHEBI:57692"/>
    </cofactor>
    <text evidence="6">Binds 1 FAD per subunit.</text>
</comment>
<gene>
    <name evidence="9" type="ORF">AWC29_05400</name>
    <name evidence="8" type="ORF">BN973_05969</name>
</gene>
<feature type="binding site" evidence="6">
    <location>
        <position position="94"/>
    </location>
    <ligand>
        <name>FAD</name>
        <dbReference type="ChEBI" id="CHEBI:57692"/>
    </ligand>
</feature>
<name>A0A024K679_9MYCO</name>
<dbReference type="Pfam" id="PF07992">
    <property type="entry name" value="Pyr_redox_2"/>
    <property type="match status" value="1"/>
</dbReference>
<evidence type="ECO:0000313" key="9">
    <source>
        <dbReference type="EMBL" id="ORX07611.1"/>
    </source>
</evidence>
<feature type="binding site" evidence="6">
    <location>
        <position position="49"/>
    </location>
    <ligand>
        <name>FAD</name>
        <dbReference type="ChEBI" id="CHEBI:57692"/>
    </ligand>
</feature>
<dbReference type="Proteomes" id="UP000028880">
    <property type="component" value="Unassembled WGS sequence"/>
</dbReference>
<dbReference type="EC" id="1.18.1.2" evidence="6"/>
<sequence length="342" mass="36055">MPTAEALPAADVDTLIIGAGPAGLFAAYYAGFRGMSVSVMDSLPEPGGQISAMYPEKHIRDIAGFPAIRGRELVDRLLEQAAPYEPAYLLGQSAHQLQRHENNSAPAVFTVTSSAGVTVHARSIIVTGGIGKFTPRPLPAAQAYTGEGLAYFVRRLDDYADSDVVIAGGGDSAFDWAHALGPIARSVTLVHRRDTFRAHPATVAAVTASGVEVFTNAQIRKIRGNNVVHGVEVATDDGTVHELSCQRIVAALGFTANLGPLLEWGIDIRNRRHIVVDSTMQTTVAGIFAAGDINDYDGKVRLIAVGFGEAATAVNNAAHYIDPKQPVFPGHSTDTAPTAIPA</sequence>
<evidence type="ECO:0000256" key="6">
    <source>
        <dbReference type="HAMAP-Rule" id="MF_01685"/>
    </source>
</evidence>
<feature type="binding site" evidence="6">
    <location>
        <position position="292"/>
    </location>
    <ligand>
        <name>FAD</name>
        <dbReference type="ChEBI" id="CHEBI:57692"/>
    </ligand>
</feature>
<dbReference type="EMBL" id="LQPY01000004">
    <property type="protein sequence ID" value="ORX07611.1"/>
    <property type="molecule type" value="Genomic_DNA"/>
</dbReference>
<dbReference type="InterPro" id="IPR023753">
    <property type="entry name" value="FAD/NAD-binding_dom"/>
</dbReference>
<evidence type="ECO:0000256" key="3">
    <source>
        <dbReference type="ARBA" id="ARBA00022857"/>
    </source>
</evidence>
<accession>A0A024K679</accession>
<evidence type="ECO:0000256" key="5">
    <source>
        <dbReference type="ARBA" id="ARBA00048132"/>
    </source>
</evidence>
<dbReference type="GO" id="GO:0004791">
    <property type="term" value="F:thioredoxin-disulfide reductase (NADPH) activity"/>
    <property type="evidence" value="ECO:0007669"/>
    <property type="project" value="UniProtKB-EC"/>
</dbReference>
<dbReference type="AlphaFoldDB" id="A0A024K679"/>
<dbReference type="SUPFAM" id="SSF51905">
    <property type="entry name" value="FAD/NAD(P)-binding domain"/>
    <property type="match status" value="1"/>
</dbReference>
<proteinExistence type="inferred from homology"/>
<evidence type="ECO:0000256" key="2">
    <source>
        <dbReference type="ARBA" id="ARBA00022827"/>
    </source>
</evidence>
<feature type="binding site" evidence="6">
    <location>
        <position position="54"/>
    </location>
    <ligand>
        <name>FAD</name>
        <dbReference type="ChEBI" id="CHEBI:57692"/>
    </ligand>
</feature>
<feature type="binding site" evidence="6">
    <location>
        <position position="41"/>
    </location>
    <ligand>
        <name>FAD</name>
        <dbReference type="ChEBI" id="CHEBI:57692"/>
    </ligand>
</feature>
<comment type="catalytic activity">
    <reaction evidence="5">
        <text>[thioredoxin]-dithiol + NADP(+) = [thioredoxin]-disulfide + NADPH + H(+)</text>
        <dbReference type="Rhea" id="RHEA:20345"/>
        <dbReference type="Rhea" id="RHEA-COMP:10698"/>
        <dbReference type="Rhea" id="RHEA-COMP:10700"/>
        <dbReference type="ChEBI" id="CHEBI:15378"/>
        <dbReference type="ChEBI" id="CHEBI:29950"/>
        <dbReference type="ChEBI" id="CHEBI:50058"/>
        <dbReference type="ChEBI" id="CHEBI:57783"/>
        <dbReference type="ChEBI" id="CHEBI:58349"/>
        <dbReference type="EC" id="1.8.1.9"/>
    </reaction>
</comment>
<dbReference type="PRINTS" id="PR00469">
    <property type="entry name" value="PNDRDTASEII"/>
</dbReference>
<evidence type="ECO:0000259" key="7">
    <source>
        <dbReference type="Pfam" id="PF07992"/>
    </source>
</evidence>
<dbReference type="GO" id="GO:0050661">
    <property type="term" value="F:NADP binding"/>
    <property type="evidence" value="ECO:0007669"/>
    <property type="project" value="UniProtKB-UniRule"/>
</dbReference>
<keyword evidence="3 6" id="KW-0521">NADP</keyword>
<feature type="binding site" evidence="6">
    <location>
        <position position="333"/>
    </location>
    <ligand>
        <name>FAD</name>
        <dbReference type="ChEBI" id="CHEBI:57692"/>
    </ligand>
</feature>
<comment type="subunit">
    <text evidence="6">Homodimer.</text>
</comment>
<protein>
    <recommendedName>
        <fullName evidence="6">Ferredoxin--NADP reductase</fullName>
        <shortName evidence="6">FNR</shortName>
        <shortName evidence="6">Fd-NADP(+) reductase</shortName>
        <ecNumber evidence="6">1.18.1.2</ecNumber>
    </recommendedName>
</protein>
<reference evidence="8" key="2">
    <citation type="submission" date="2014-04" db="EMBL/GenBank/DDBJ databases">
        <authorList>
            <person name="Urmite Genomes U."/>
        </authorList>
    </citation>
    <scope>NUCLEOTIDE SEQUENCE</scope>
    <source>
        <strain evidence="8">DSM 44626</strain>
    </source>
</reference>
<keyword evidence="2 6" id="KW-0274">FAD</keyword>
<feature type="binding site" evidence="6">
    <location>
        <position position="133"/>
    </location>
    <ligand>
        <name>FAD</name>
        <dbReference type="ChEBI" id="CHEBI:57692"/>
    </ligand>
</feature>
<evidence type="ECO:0000313" key="10">
    <source>
        <dbReference type="Proteomes" id="UP000193710"/>
    </source>
</evidence>
<comment type="similarity">
    <text evidence="6">Belongs to the ferredoxin--NADP reductase type 2 family.</text>
</comment>
<dbReference type="InterPro" id="IPR050097">
    <property type="entry name" value="Ferredoxin-NADP_redctase_2"/>
</dbReference>
<evidence type="ECO:0000256" key="4">
    <source>
        <dbReference type="ARBA" id="ARBA00023002"/>
    </source>
</evidence>
<dbReference type="RefSeq" id="WP_036473896.1">
    <property type="nucleotide sequence ID" value="NZ_HG964447.1"/>
</dbReference>
<dbReference type="HAMAP" id="MF_01685">
    <property type="entry name" value="FENR2"/>
    <property type="match status" value="1"/>
</dbReference>
<comment type="caution">
    <text evidence="6">Lacks conserved residue(s) required for the propagation of feature annotation.</text>
</comment>